<name>A0A8T8I537_9PSEU</name>
<dbReference type="Proteomes" id="UP000671828">
    <property type="component" value="Chromosome"/>
</dbReference>
<dbReference type="AlphaFoldDB" id="A0A8T8I537"/>
<keyword evidence="3" id="KW-0326">Glycosidase</keyword>
<dbReference type="Gene3D" id="3.20.20.300">
    <property type="entry name" value="Glycoside hydrolase, family 3, N-terminal domain"/>
    <property type="match status" value="1"/>
</dbReference>
<evidence type="ECO:0000256" key="1">
    <source>
        <dbReference type="ARBA" id="ARBA00005336"/>
    </source>
</evidence>
<dbReference type="InterPro" id="IPR017853">
    <property type="entry name" value="GH"/>
</dbReference>
<gene>
    <name evidence="5" type="ORF">J7S33_13550</name>
</gene>
<feature type="domain" description="Glycoside hydrolase family 3 N-terminal" evidence="4">
    <location>
        <begin position="28"/>
        <end position="317"/>
    </location>
</feature>
<dbReference type="InterPro" id="IPR050226">
    <property type="entry name" value="NagZ_Beta-hexosaminidase"/>
</dbReference>
<proteinExistence type="inferred from homology"/>
<dbReference type="PANTHER" id="PTHR30480">
    <property type="entry name" value="BETA-HEXOSAMINIDASE-RELATED"/>
    <property type="match status" value="1"/>
</dbReference>
<evidence type="ECO:0000313" key="5">
    <source>
        <dbReference type="EMBL" id="QTR05520.1"/>
    </source>
</evidence>
<dbReference type="Pfam" id="PF00933">
    <property type="entry name" value="Glyco_hydro_3"/>
    <property type="match status" value="1"/>
</dbReference>
<evidence type="ECO:0000256" key="2">
    <source>
        <dbReference type="ARBA" id="ARBA00022801"/>
    </source>
</evidence>
<protein>
    <submittedName>
        <fullName evidence="5">Glycoside hydrolase family 3 protein</fullName>
    </submittedName>
</protein>
<dbReference type="PANTHER" id="PTHR30480:SF16">
    <property type="entry name" value="GLYCOSIDE HYDROLASE FAMILY 3 DOMAIN PROTEIN"/>
    <property type="match status" value="1"/>
</dbReference>
<sequence length="471" mass="48689">MSLHRLAAAVLLPGFHGTTAPDWLLRLLSEGLGGVVYFGRNVVDDAQVTELSAARRAARPDDVIGIDEEGGDGTRLDYGRGSEVPGNHALGAADDVDLTRAVAASMAARLAACGVNLDLAPSADLALTLDDPVIGVRAFGSDPVAAGRHVAAYVEGMQAVGVAACAKHFPGHGASTVDSHVALPVLPRTEQELRDVELVPFRSAVRAGVRSVMTGHLVVPAWGPLPATLNPRAVEVLRDELGFTGAIITDALDMKAVGGDLAQGSVQSLAAGVDALCLGGEPLDEKTLRDLVDRIVAAVERGELSRERLEEAARRTAALGTPPTSVDGHDPEIGLRAARRALEVRGTLALSGPPVVLDLAVEPSIAVGEVPWGLGPYLAELLPGTTVLEARSADEVEAAAGGRTVVVVTREAHRHAWARELIRALGSIGLDLVHVETGVPGPDLGTAARVNTHGGSRVCLRAAAERIAAST</sequence>
<dbReference type="GO" id="GO:0009254">
    <property type="term" value="P:peptidoglycan turnover"/>
    <property type="evidence" value="ECO:0007669"/>
    <property type="project" value="TreeGrafter"/>
</dbReference>
<reference evidence="5" key="1">
    <citation type="submission" date="2021-04" db="EMBL/GenBank/DDBJ databases">
        <title>Saccharothrix algeriensis WGS.</title>
        <authorList>
            <person name="Stuskova K."/>
            <person name="Hakalova E."/>
            <person name="Tebbal A.B."/>
            <person name="Eichmeier A."/>
        </authorList>
    </citation>
    <scope>NUCLEOTIDE SEQUENCE</scope>
    <source>
        <strain evidence="5">NRRL B-24137</strain>
    </source>
</reference>
<dbReference type="EMBL" id="CP072788">
    <property type="protein sequence ID" value="QTR05520.1"/>
    <property type="molecule type" value="Genomic_DNA"/>
</dbReference>
<comment type="similarity">
    <text evidence="1">Belongs to the glycosyl hydrolase 3 family.</text>
</comment>
<dbReference type="InterPro" id="IPR001764">
    <property type="entry name" value="Glyco_hydro_3_N"/>
</dbReference>
<evidence type="ECO:0000256" key="3">
    <source>
        <dbReference type="ARBA" id="ARBA00023295"/>
    </source>
</evidence>
<keyword evidence="2 5" id="KW-0378">Hydrolase</keyword>
<dbReference type="GO" id="GO:0004553">
    <property type="term" value="F:hydrolase activity, hydrolyzing O-glycosyl compounds"/>
    <property type="evidence" value="ECO:0007669"/>
    <property type="project" value="InterPro"/>
</dbReference>
<accession>A0A8T8I537</accession>
<dbReference type="SUPFAM" id="SSF51445">
    <property type="entry name" value="(Trans)glycosidases"/>
    <property type="match status" value="1"/>
</dbReference>
<organism evidence="5 6">
    <name type="scientific">Saccharothrix algeriensis</name>
    <dbReference type="NCBI Taxonomy" id="173560"/>
    <lineage>
        <taxon>Bacteria</taxon>
        <taxon>Bacillati</taxon>
        <taxon>Actinomycetota</taxon>
        <taxon>Actinomycetes</taxon>
        <taxon>Pseudonocardiales</taxon>
        <taxon>Pseudonocardiaceae</taxon>
        <taxon>Saccharothrix</taxon>
    </lineage>
</organism>
<evidence type="ECO:0000313" key="6">
    <source>
        <dbReference type="Proteomes" id="UP000671828"/>
    </source>
</evidence>
<dbReference type="GO" id="GO:0005975">
    <property type="term" value="P:carbohydrate metabolic process"/>
    <property type="evidence" value="ECO:0007669"/>
    <property type="project" value="InterPro"/>
</dbReference>
<dbReference type="InterPro" id="IPR036962">
    <property type="entry name" value="Glyco_hydro_3_N_sf"/>
</dbReference>
<evidence type="ECO:0000259" key="4">
    <source>
        <dbReference type="Pfam" id="PF00933"/>
    </source>
</evidence>